<dbReference type="Proteomes" id="UP000559256">
    <property type="component" value="Unassembled WGS sequence"/>
</dbReference>
<protein>
    <recommendedName>
        <fullName evidence="3">F-box domain-containing protein</fullName>
    </recommendedName>
</protein>
<proteinExistence type="predicted"/>
<accession>A0A8H5CAM1</accession>
<dbReference type="InterPro" id="IPR032675">
    <property type="entry name" value="LRR_dom_sf"/>
</dbReference>
<organism evidence="1 2">
    <name type="scientific">Tetrapyrgos nigripes</name>
    <dbReference type="NCBI Taxonomy" id="182062"/>
    <lineage>
        <taxon>Eukaryota</taxon>
        <taxon>Fungi</taxon>
        <taxon>Dikarya</taxon>
        <taxon>Basidiomycota</taxon>
        <taxon>Agaricomycotina</taxon>
        <taxon>Agaricomycetes</taxon>
        <taxon>Agaricomycetidae</taxon>
        <taxon>Agaricales</taxon>
        <taxon>Marasmiineae</taxon>
        <taxon>Marasmiaceae</taxon>
        <taxon>Tetrapyrgos</taxon>
    </lineage>
</organism>
<keyword evidence="2" id="KW-1185">Reference proteome</keyword>
<dbReference type="OrthoDB" id="2961601at2759"/>
<dbReference type="Gene3D" id="1.20.1280.50">
    <property type="match status" value="1"/>
</dbReference>
<evidence type="ECO:0000313" key="1">
    <source>
        <dbReference type="EMBL" id="KAF5337998.1"/>
    </source>
</evidence>
<evidence type="ECO:0000313" key="2">
    <source>
        <dbReference type="Proteomes" id="UP000559256"/>
    </source>
</evidence>
<reference evidence="1 2" key="1">
    <citation type="journal article" date="2020" name="ISME J.">
        <title>Uncovering the hidden diversity of litter-decomposition mechanisms in mushroom-forming fungi.</title>
        <authorList>
            <person name="Floudas D."/>
            <person name="Bentzer J."/>
            <person name="Ahren D."/>
            <person name="Johansson T."/>
            <person name="Persson P."/>
            <person name="Tunlid A."/>
        </authorList>
    </citation>
    <scope>NUCLEOTIDE SEQUENCE [LARGE SCALE GENOMIC DNA]</scope>
    <source>
        <strain evidence="1 2">CBS 291.85</strain>
    </source>
</reference>
<dbReference type="Gene3D" id="3.80.10.10">
    <property type="entry name" value="Ribonuclease Inhibitor"/>
    <property type="match status" value="1"/>
</dbReference>
<name>A0A8H5CAM1_9AGAR</name>
<gene>
    <name evidence="1" type="ORF">D9758_014317</name>
</gene>
<evidence type="ECO:0008006" key="3">
    <source>
        <dbReference type="Google" id="ProtNLM"/>
    </source>
</evidence>
<sequence length="536" mass="60953">MPIQNFDILGSLHGNYGTYTSDIHDALKHLENAKGEAKRGEAGGKGVALWNEQRNLRRKIVLLRSLLSPIRRLPPELLGLIFSLVCVRSEIANLMEEQGEELMDCPPIRLSQVCAGWRELAWTTPSLWSSFSIGSPADLTLQHKYDQIKGIVDLHLQLSQQCPLSIHLCFLYGAYFESNCEILRLLMAHSSRWDVVSFTIDSEYLFEGHFAPVRGRLPILRSFEIFVSGGPLYSEISPESMVQDAFHIAPMLREVKITCVAPLHIPLPIRQLNHLHISNTTLGAAFECLQQATAVREITFSYRLPDDYVDDEEFQPTKLYPINLPTVDSLSLITEAANVVDVLQYMTLLGLTHLSIKAPYSREPFDYLAGPKDAIKEFFARSQCTLTSLSLCTVHIPDTELIALVQTQPSLTSLTIQEREPRKNKDHYIVLTQHFFHKMTVDPMNLQSTLLPNLKELDFRIYTGSFPMASFIDMVRSRWIPDYKQTSAPEVDCLQSVNLRVFGVRVFEDRKQLEKDLQPLRELVGLKIIVIEEDNM</sequence>
<comment type="caution">
    <text evidence="1">The sequence shown here is derived from an EMBL/GenBank/DDBJ whole genome shotgun (WGS) entry which is preliminary data.</text>
</comment>
<dbReference type="AlphaFoldDB" id="A0A8H5CAM1"/>
<dbReference type="EMBL" id="JAACJM010000202">
    <property type="protein sequence ID" value="KAF5337998.1"/>
    <property type="molecule type" value="Genomic_DNA"/>
</dbReference>